<keyword evidence="3" id="KW-0812">Transmembrane</keyword>
<feature type="compositionally biased region" description="Low complexity" evidence="2">
    <location>
        <begin position="206"/>
        <end position="217"/>
    </location>
</feature>
<sequence length="344" mass="37696">MAEAGRSSGGGYGVQVCVTGGAGFIAFWLVKKLLERETAPCHRPRHAAKHRTRVRQMQRGGRGARDPPFLRQCAESKTVKRVIHTASISAAFNVSPPPLFFKNTMQKRRKEKGGRNQIETNRDHSQEYVLAKMLSEKELLSYNDGESPAFEAATLPCTLVAGDTVLGRVPDTLEHAVSPLAGNESSFMFLRLVQRMCWGRRRSEPRSSSAWSSRPSPAGFSVPPPIQPSTASPSTTPASTIASTSSKSKHLISISSLITSCTMGTTRPIVLRASPARLTGLKMYRVYLGYVGPSTVQYKLSNLLCIVISYYGSPCTKDIKPPMSYRVEASNKRNRLIGKMVTSM</sequence>
<keyword evidence="5" id="KW-1185">Reference proteome</keyword>
<feature type="transmembrane region" description="Helical" evidence="3">
    <location>
        <begin position="12"/>
        <end position="30"/>
    </location>
</feature>
<dbReference type="Proteomes" id="UP000006038">
    <property type="component" value="Chromosome 6"/>
</dbReference>
<accession>J3MGC5</accession>
<protein>
    <recommendedName>
        <fullName evidence="6">3-beta hydroxysteroid dehydrogenase/isomerase domain-containing protein</fullName>
    </recommendedName>
</protein>
<evidence type="ECO:0000313" key="4">
    <source>
        <dbReference type="EnsemblPlants" id="OB06G30690.1"/>
    </source>
</evidence>
<proteinExistence type="predicted"/>
<dbReference type="InterPro" id="IPR050425">
    <property type="entry name" value="NAD(P)_dehydrat-like"/>
</dbReference>
<keyword evidence="1" id="KW-0560">Oxidoreductase</keyword>
<dbReference type="eggNOG" id="KOG1502">
    <property type="taxonomic scope" value="Eukaryota"/>
</dbReference>
<dbReference type="SUPFAM" id="SSF51735">
    <property type="entry name" value="NAD(P)-binding Rossmann-fold domains"/>
    <property type="match status" value="1"/>
</dbReference>
<dbReference type="EnsemblPlants" id="OB06G30690.1">
    <property type="protein sequence ID" value="OB06G30690.1"/>
    <property type="gene ID" value="OB06G30690"/>
</dbReference>
<organism evidence="4">
    <name type="scientific">Oryza brachyantha</name>
    <name type="common">malo sina</name>
    <dbReference type="NCBI Taxonomy" id="4533"/>
    <lineage>
        <taxon>Eukaryota</taxon>
        <taxon>Viridiplantae</taxon>
        <taxon>Streptophyta</taxon>
        <taxon>Embryophyta</taxon>
        <taxon>Tracheophyta</taxon>
        <taxon>Spermatophyta</taxon>
        <taxon>Magnoliopsida</taxon>
        <taxon>Liliopsida</taxon>
        <taxon>Poales</taxon>
        <taxon>Poaceae</taxon>
        <taxon>BOP clade</taxon>
        <taxon>Oryzoideae</taxon>
        <taxon>Oryzeae</taxon>
        <taxon>Oryzinae</taxon>
        <taxon>Oryza</taxon>
    </lineage>
</organism>
<evidence type="ECO:0000256" key="2">
    <source>
        <dbReference type="SAM" id="MobiDB-lite"/>
    </source>
</evidence>
<keyword evidence="3" id="KW-0472">Membrane</keyword>
<dbReference type="PANTHER" id="PTHR10366:SF738">
    <property type="entry name" value="NAD-DEPENDENT EPIMERASE_DEHYDRATASE DOMAIN-CONTAINING PROTEIN"/>
    <property type="match status" value="1"/>
</dbReference>
<reference evidence="4" key="1">
    <citation type="journal article" date="2013" name="Nat. Commun.">
        <title>Whole-genome sequencing of Oryza brachyantha reveals mechanisms underlying Oryza genome evolution.</title>
        <authorList>
            <person name="Chen J."/>
            <person name="Huang Q."/>
            <person name="Gao D."/>
            <person name="Wang J."/>
            <person name="Lang Y."/>
            <person name="Liu T."/>
            <person name="Li B."/>
            <person name="Bai Z."/>
            <person name="Luis Goicoechea J."/>
            <person name="Liang C."/>
            <person name="Chen C."/>
            <person name="Zhang W."/>
            <person name="Sun S."/>
            <person name="Liao Y."/>
            <person name="Zhang X."/>
            <person name="Yang L."/>
            <person name="Song C."/>
            <person name="Wang M."/>
            <person name="Shi J."/>
            <person name="Liu G."/>
            <person name="Liu J."/>
            <person name="Zhou H."/>
            <person name="Zhou W."/>
            <person name="Yu Q."/>
            <person name="An N."/>
            <person name="Chen Y."/>
            <person name="Cai Q."/>
            <person name="Wang B."/>
            <person name="Liu B."/>
            <person name="Min J."/>
            <person name="Huang Y."/>
            <person name="Wu H."/>
            <person name="Li Z."/>
            <person name="Zhang Y."/>
            <person name="Yin Y."/>
            <person name="Song W."/>
            <person name="Jiang J."/>
            <person name="Jackson S.A."/>
            <person name="Wing R.A."/>
            <person name="Wang J."/>
            <person name="Chen M."/>
        </authorList>
    </citation>
    <scope>NUCLEOTIDE SEQUENCE [LARGE SCALE GENOMIC DNA]</scope>
    <source>
        <strain evidence="4">cv. IRGC 101232</strain>
    </source>
</reference>
<dbReference type="HOGENOM" id="CLU_807455_0_0_1"/>
<evidence type="ECO:0008006" key="6">
    <source>
        <dbReference type="Google" id="ProtNLM"/>
    </source>
</evidence>
<reference evidence="4" key="2">
    <citation type="submission" date="2013-04" db="UniProtKB">
        <authorList>
            <consortium name="EnsemblPlants"/>
        </authorList>
    </citation>
    <scope>IDENTIFICATION</scope>
</reference>
<feature type="region of interest" description="Disordered" evidence="2">
    <location>
        <begin position="204"/>
        <end position="243"/>
    </location>
</feature>
<name>J3MGC5_ORYBR</name>
<dbReference type="STRING" id="4533.J3MGC5"/>
<feature type="region of interest" description="Disordered" evidence="2">
    <location>
        <begin position="44"/>
        <end position="69"/>
    </location>
</feature>
<dbReference type="InterPro" id="IPR036291">
    <property type="entry name" value="NAD(P)-bd_dom_sf"/>
</dbReference>
<dbReference type="Gene3D" id="3.40.50.720">
    <property type="entry name" value="NAD(P)-binding Rossmann-like Domain"/>
    <property type="match status" value="2"/>
</dbReference>
<dbReference type="AlphaFoldDB" id="J3MGC5"/>
<dbReference type="Gramene" id="OB06G30690.1">
    <property type="protein sequence ID" value="OB06G30690.1"/>
    <property type="gene ID" value="OB06G30690"/>
</dbReference>
<dbReference type="GO" id="GO:0016616">
    <property type="term" value="F:oxidoreductase activity, acting on the CH-OH group of donors, NAD or NADP as acceptor"/>
    <property type="evidence" value="ECO:0007669"/>
    <property type="project" value="TreeGrafter"/>
</dbReference>
<keyword evidence="3" id="KW-1133">Transmembrane helix</keyword>
<evidence type="ECO:0000313" key="5">
    <source>
        <dbReference type="Proteomes" id="UP000006038"/>
    </source>
</evidence>
<evidence type="ECO:0000256" key="3">
    <source>
        <dbReference type="SAM" id="Phobius"/>
    </source>
</evidence>
<dbReference type="PANTHER" id="PTHR10366">
    <property type="entry name" value="NAD DEPENDENT EPIMERASE/DEHYDRATASE"/>
    <property type="match status" value="1"/>
</dbReference>
<feature type="compositionally biased region" description="Basic residues" evidence="2">
    <location>
        <begin position="44"/>
        <end position="56"/>
    </location>
</feature>
<feature type="compositionally biased region" description="Low complexity" evidence="2">
    <location>
        <begin position="228"/>
        <end position="243"/>
    </location>
</feature>
<evidence type="ECO:0000256" key="1">
    <source>
        <dbReference type="ARBA" id="ARBA00023002"/>
    </source>
</evidence>